<reference evidence="4" key="1">
    <citation type="journal article" date="2005" name="J. Invertebr. Pathol.">
        <title>Molecular characterization of Agrotis segetum nucleopolyhedrovirus from Poland.</title>
        <authorList>
            <person name="Jakubowska A."/>
            <person name="van Oers M.M."/>
            <person name="Ziemnicka J."/>
            <person name="Lipa J.J."/>
            <person name="Vlak J.M."/>
        </authorList>
    </citation>
    <scope>NUCLEOTIDE SEQUENCE [LARGE SCALE GENOMIC DNA]</scope>
</reference>
<keyword evidence="2" id="KW-1133">Transmembrane helix</keyword>
<reference evidence="3 4" key="2">
    <citation type="journal article" date="2006" name="J. Gen. Virol.">
        <title>Genome sequence of an enhancin gene-rich nucleopolyhedrovirus (NPV) from Agrotis segetum: collinearity with Spodoptera exigua multiple NPV.</title>
        <authorList>
            <person name="Jakubowska A.K."/>
            <person name="Peters S.A."/>
            <person name="Ziemnicka J."/>
            <person name="Vlak J.M."/>
            <person name="van Oers M.M."/>
        </authorList>
    </citation>
    <scope>NUCLEOTIDE SEQUENCE [LARGE SCALE GENOMIC DNA]</scope>
</reference>
<feature type="transmembrane region" description="Helical" evidence="2">
    <location>
        <begin position="21"/>
        <end position="51"/>
    </location>
</feature>
<feature type="transmembrane region" description="Helical" evidence="2">
    <location>
        <begin position="194"/>
        <end position="214"/>
    </location>
</feature>
<sequence length="290" mass="32253">MGLYNKNTKRITQTINSIINMSVSLLSCIARAVSLLIAGAAFGAIGLTGIVSPNHALLIDYANDSPVFNCSGFVFVYGVVSALMGVGVLLHEKLASHYLTLILSILSTAVTVTIIVSVATFNWVVEYGHLAALDAYVRDHDTRAACWTGIVRNDYNSVQGKNCFSENEHVFCATCRTEYYRDEPTFIKSHRFEIVFLLIVLLLINGYTLWKLYLKASDETTRTASASSDESSKTLSLAVSDTDSHYATPKNNRPVKPTYWHNPYQDLLLPPPPQSWMFEDDDDDHDKNLK</sequence>
<keyword evidence="2" id="KW-0812">Transmembrane</keyword>
<evidence type="ECO:0000256" key="2">
    <source>
        <dbReference type="SAM" id="Phobius"/>
    </source>
</evidence>
<dbReference type="RefSeq" id="YP_529705.1">
    <property type="nucleotide sequence ID" value="NC_007921.1"/>
</dbReference>
<evidence type="ECO:0000313" key="4">
    <source>
        <dbReference type="Proteomes" id="UP000204644"/>
    </source>
</evidence>
<keyword evidence="4" id="KW-1185">Reference proteome</keyword>
<accession>Q287N7</accession>
<dbReference type="KEGG" id="vg:3974299"/>
<feature type="region of interest" description="Disordered" evidence="1">
    <location>
        <begin position="243"/>
        <end position="266"/>
    </location>
</feature>
<name>Q287N7_NPVAS</name>
<dbReference type="EMBL" id="DQ123841">
    <property type="protein sequence ID" value="AAZ38201.1"/>
    <property type="molecule type" value="Genomic_DNA"/>
</dbReference>
<dbReference type="GeneID" id="3974299"/>
<dbReference type="Pfam" id="PF06770">
    <property type="entry name" value="Arif-1"/>
    <property type="match status" value="1"/>
</dbReference>
<feature type="transmembrane region" description="Helical" evidence="2">
    <location>
        <begin position="71"/>
        <end position="91"/>
    </location>
</feature>
<dbReference type="OrthoDB" id="17620at10239"/>
<dbReference type="PROSITE" id="PS51257">
    <property type="entry name" value="PROKAR_LIPOPROTEIN"/>
    <property type="match status" value="1"/>
</dbReference>
<keyword evidence="2" id="KW-0472">Membrane</keyword>
<proteinExistence type="predicted"/>
<organism evidence="3 4">
    <name type="scientific">Agrotis segetum nuclear polyhedrosis virus</name>
    <name type="common">AsNPV</name>
    <dbReference type="NCBI Taxonomy" id="1962501"/>
    <lineage>
        <taxon>Viruses</taxon>
        <taxon>Viruses incertae sedis</taxon>
        <taxon>Naldaviricetes</taxon>
        <taxon>Lefavirales</taxon>
        <taxon>Baculoviridae</taxon>
        <taxon>Alphabaculovirus</taxon>
        <taxon>Alphabaculovirus agsegetum</taxon>
    </lineage>
</organism>
<organismHost>
    <name type="scientific">Lepidoptera</name>
    <name type="common">moths &amp; butterflies</name>
    <dbReference type="NCBI Taxonomy" id="7088"/>
</organismHost>
<feature type="region of interest" description="Disordered" evidence="1">
    <location>
        <begin position="271"/>
        <end position="290"/>
    </location>
</feature>
<evidence type="ECO:0000313" key="3">
    <source>
        <dbReference type="EMBL" id="AAZ38201.1"/>
    </source>
</evidence>
<evidence type="ECO:0000256" key="1">
    <source>
        <dbReference type="SAM" id="MobiDB-lite"/>
    </source>
</evidence>
<protein>
    <submittedName>
        <fullName evidence="3">ARIF-1</fullName>
    </submittedName>
</protein>
<dbReference type="InterPro" id="IPR010639">
    <property type="entry name" value="Actin-rearrang-inducing_fac"/>
</dbReference>
<dbReference type="Proteomes" id="UP000204644">
    <property type="component" value="Segment"/>
</dbReference>
<feature type="transmembrane region" description="Helical" evidence="2">
    <location>
        <begin position="98"/>
        <end position="124"/>
    </location>
</feature>